<gene>
    <name evidence="8" type="ORF">DIU77_000830</name>
    <name evidence="9" type="ORF">DIU77_06325</name>
</gene>
<dbReference type="PROSITE" id="PS51012">
    <property type="entry name" value="ABC_TM2"/>
    <property type="match status" value="1"/>
</dbReference>
<evidence type="ECO:0000256" key="5">
    <source>
        <dbReference type="SAM" id="MobiDB-lite"/>
    </source>
</evidence>
<evidence type="ECO:0000313" key="8">
    <source>
        <dbReference type="EMBL" id="MFO7190778.1"/>
    </source>
</evidence>
<evidence type="ECO:0000313" key="9">
    <source>
        <dbReference type="EMBL" id="PZM99190.1"/>
    </source>
</evidence>
<proteinExistence type="predicted"/>
<reference evidence="9" key="1">
    <citation type="submission" date="2018-05" db="EMBL/GenBank/DDBJ databases">
        <authorList>
            <person name="Lanie J.A."/>
            <person name="Ng W.-L."/>
            <person name="Kazmierczak K.M."/>
            <person name="Andrzejewski T.M."/>
            <person name="Davidsen T.M."/>
            <person name="Wayne K.J."/>
            <person name="Tettelin H."/>
            <person name="Glass J.I."/>
            <person name="Rusch D."/>
            <person name="Podicherti R."/>
            <person name="Tsui H.-C.T."/>
            <person name="Winkler M.E."/>
        </authorList>
    </citation>
    <scope>NUCLEOTIDE SEQUENCE</scope>
    <source>
        <strain evidence="9">ZC4RG45</strain>
    </source>
</reference>
<accession>A0A2W4JJD5</accession>
<dbReference type="GO" id="GO:0140359">
    <property type="term" value="F:ABC-type transporter activity"/>
    <property type="evidence" value="ECO:0007669"/>
    <property type="project" value="InterPro"/>
</dbReference>
<keyword evidence="2 6" id="KW-0812">Transmembrane</keyword>
<dbReference type="STRING" id="1111738.GCA_000427905_02967"/>
<evidence type="ECO:0000259" key="7">
    <source>
        <dbReference type="PROSITE" id="PS51012"/>
    </source>
</evidence>
<name>A0A2W4JJD5_9PSEU</name>
<feature type="transmembrane region" description="Helical" evidence="6">
    <location>
        <begin position="255"/>
        <end position="276"/>
    </location>
</feature>
<keyword evidence="3 6" id="KW-1133">Transmembrane helix</keyword>
<evidence type="ECO:0000256" key="1">
    <source>
        <dbReference type="ARBA" id="ARBA00004141"/>
    </source>
</evidence>
<sequence length="370" mass="38975">MTVAKEDTQTTDGQATATAPPASHSFRALSRAAFKGFIRDKATLFWTILFPLMFLVIFGLLFNDGGENKTELGVVGSGPVISALEQTGAVEITKFDDADAALEAVKSGDLPGFVAVDGSTVTVRYAASNQTTAGVINGLVDGVVNNANLAAAGVEPQFRVDAQQVEDSSLEPIQFLTPGLLAWAVAMGAVFGSALTLVMWRKNQVLRRLRLAPVSPLAILGSRLAVAIGVAFMQAVVFVAIAVLPVFGLQLSGQWWLAIPLLALGTLAFFAIGMLVGSFSKTEESASGAANLIILPMAFLSGSFFPIDQTPEWMQGLSMIFPMRHLNDGLSAVLVRGEGLEAILLPSAVLVAFAVVVGFIAARVFSWEDS</sequence>
<feature type="transmembrane region" description="Helical" evidence="6">
    <location>
        <begin position="44"/>
        <end position="62"/>
    </location>
</feature>
<dbReference type="PANTHER" id="PTHR43027:SF2">
    <property type="entry name" value="TRANSPORT PERMEASE PROTEIN"/>
    <property type="match status" value="1"/>
</dbReference>
<feature type="compositionally biased region" description="Low complexity" evidence="5">
    <location>
        <begin position="10"/>
        <end position="20"/>
    </location>
</feature>
<reference evidence="8" key="4">
    <citation type="submission" date="2023-08" db="EMBL/GenBank/DDBJ databases">
        <authorList>
            <person name="Guima S.E.S."/>
            <person name="Martins L.F."/>
            <person name="Silva A.M."/>
            <person name="Setubal J.C."/>
        </authorList>
    </citation>
    <scope>NUCLEOTIDE SEQUENCE</scope>
    <source>
        <strain evidence="8">ZC4RG45</strain>
    </source>
</reference>
<evidence type="ECO:0000256" key="2">
    <source>
        <dbReference type="ARBA" id="ARBA00022692"/>
    </source>
</evidence>
<dbReference type="InterPro" id="IPR013525">
    <property type="entry name" value="ABC2_TM"/>
</dbReference>
<dbReference type="InterPro" id="IPR047817">
    <property type="entry name" value="ABC2_TM_bact-type"/>
</dbReference>
<feature type="transmembrane region" description="Helical" evidence="6">
    <location>
        <begin position="224"/>
        <end position="249"/>
    </location>
</feature>
<evidence type="ECO:0000313" key="10">
    <source>
        <dbReference type="Proteomes" id="UP000249324"/>
    </source>
</evidence>
<reference evidence="8 10" key="3">
    <citation type="journal article" date="2021" name="BMC Genomics">
        <title>Genome-resolved metagenome and metatranscriptome analyses of thermophilic composting reveal key bacterial players and their metabolic interactions.</title>
        <authorList>
            <person name="Braga L.P.P."/>
            <person name="Pereira R.V."/>
            <person name="Martins L.F."/>
            <person name="Moura L.M.S."/>
            <person name="Sanchez F.B."/>
            <person name="Patane J.S.L."/>
            <person name="da Silva A.M."/>
            <person name="Setubal J.C."/>
        </authorList>
    </citation>
    <scope>NUCLEOTIDE SEQUENCE [LARGE SCALE GENOMIC DNA]</scope>
    <source>
        <strain evidence="8">ZC4RG45</strain>
    </source>
</reference>
<feature type="transmembrane region" description="Helical" evidence="6">
    <location>
        <begin position="343"/>
        <end position="365"/>
    </location>
</feature>
<feature type="transmembrane region" description="Helical" evidence="6">
    <location>
        <begin position="180"/>
        <end position="200"/>
    </location>
</feature>
<dbReference type="EMBL" id="QGUI01000182">
    <property type="protein sequence ID" value="PZM99190.1"/>
    <property type="molecule type" value="Genomic_DNA"/>
</dbReference>
<feature type="region of interest" description="Disordered" evidence="5">
    <location>
        <begin position="1"/>
        <end position="20"/>
    </location>
</feature>
<feature type="domain" description="ABC transmembrane type-2" evidence="7">
    <location>
        <begin position="133"/>
        <end position="368"/>
    </location>
</feature>
<comment type="caution">
    <text evidence="9">The sequence shown here is derived from an EMBL/GenBank/DDBJ whole genome shotgun (WGS) entry which is preliminary data.</text>
</comment>
<evidence type="ECO:0000256" key="4">
    <source>
        <dbReference type="ARBA" id="ARBA00023136"/>
    </source>
</evidence>
<dbReference type="InterPro" id="IPR052902">
    <property type="entry name" value="ABC-2_transporter"/>
</dbReference>
<evidence type="ECO:0000256" key="6">
    <source>
        <dbReference type="SAM" id="Phobius"/>
    </source>
</evidence>
<evidence type="ECO:0000256" key="3">
    <source>
        <dbReference type="ARBA" id="ARBA00022989"/>
    </source>
</evidence>
<comment type="subcellular location">
    <subcellularLocation>
        <location evidence="1">Membrane</location>
        <topology evidence="1">Multi-pass membrane protein</topology>
    </subcellularLocation>
</comment>
<dbReference type="AlphaFoldDB" id="A0A2W4JJD5"/>
<dbReference type="EMBL" id="QGUI02000004">
    <property type="protein sequence ID" value="MFO7190778.1"/>
    <property type="molecule type" value="Genomic_DNA"/>
</dbReference>
<dbReference type="PANTHER" id="PTHR43027">
    <property type="entry name" value="DOXORUBICIN RESISTANCE ABC TRANSPORTER PERMEASE PROTEIN DRRC-RELATED"/>
    <property type="match status" value="1"/>
</dbReference>
<dbReference type="Pfam" id="PF12698">
    <property type="entry name" value="ABC2_membrane_3"/>
    <property type="match status" value="1"/>
</dbReference>
<reference evidence="8" key="2">
    <citation type="submission" date="2018-05" db="EMBL/GenBank/DDBJ databases">
        <authorList>
            <person name="Moura L."/>
            <person name="Setubal J.C."/>
        </authorList>
    </citation>
    <scope>NUCLEOTIDE SEQUENCE</scope>
    <source>
        <strain evidence="8">ZC4RG45</strain>
    </source>
</reference>
<keyword evidence="4 6" id="KW-0472">Membrane</keyword>
<feature type="transmembrane region" description="Helical" evidence="6">
    <location>
        <begin position="288"/>
        <end position="307"/>
    </location>
</feature>
<protein>
    <submittedName>
        <fullName evidence="9">ABC transporter permease</fullName>
    </submittedName>
</protein>
<dbReference type="GO" id="GO:0016020">
    <property type="term" value="C:membrane"/>
    <property type="evidence" value="ECO:0007669"/>
    <property type="project" value="UniProtKB-SubCell"/>
</dbReference>
<dbReference type="Proteomes" id="UP000249324">
    <property type="component" value="Unassembled WGS sequence"/>
</dbReference>
<organism evidence="9">
    <name type="scientific">Thermocrispum agreste</name>
    <dbReference type="NCBI Taxonomy" id="37925"/>
    <lineage>
        <taxon>Bacteria</taxon>
        <taxon>Bacillati</taxon>
        <taxon>Actinomycetota</taxon>
        <taxon>Actinomycetes</taxon>
        <taxon>Pseudonocardiales</taxon>
        <taxon>Pseudonocardiaceae</taxon>
        <taxon>Thermocrispum</taxon>
    </lineage>
</organism>